<dbReference type="OrthoDB" id="5950623at2759"/>
<evidence type="ECO:0000259" key="7">
    <source>
        <dbReference type="Pfam" id="PF02351"/>
    </source>
</evidence>
<reference evidence="8" key="1">
    <citation type="submission" date="2021-09" db="EMBL/GenBank/DDBJ databases">
        <authorList>
            <person name="Martin H S."/>
        </authorList>
    </citation>
    <scope>NUCLEOTIDE SEQUENCE</scope>
</reference>
<proteinExistence type="predicted"/>
<keyword evidence="3 6" id="KW-0732">Signal</keyword>
<dbReference type="GO" id="GO:0005886">
    <property type="term" value="C:plasma membrane"/>
    <property type="evidence" value="ECO:0007669"/>
    <property type="project" value="UniProtKB-SubCell"/>
</dbReference>
<comment type="caution">
    <text evidence="8">The sequence shown here is derived from an EMBL/GenBank/DDBJ whole genome shotgun (WGS) entry which is preliminary data.</text>
</comment>
<gene>
    <name evidence="8" type="ORF">DCHRY22_LOCUS5109</name>
</gene>
<dbReference type="AlphaFoldDB" id="A0A8J2QIZ3"/>
<dbReference type="Pfam" id="PF02351">
    <property type="entry name" value="GDNF"/>
    <property type="match status" value="1"/>
</dbReference>
<evidence type="ECO:0000256" key="2">
    <source>
        <dbReference type="ARBA" id="ARBA00022475"/>
    </source>
</evidence>
<keyword evidence="2" id="KW-1003">Cell membrane</keyword>
<evidence type="ECO:0000256" key="1">
    <source>
        <dbReference type="ARBA" id="ARBA00004236"/>
    </source>
</evidence>
<keyword evidence="5" id="KW-0325">Glycoprotein</keyword>
<feature type="chain" id="PRO_5035318758" evidence="6">
    <location>
        <begin position="16"/>
        <end position="238"/>
    </location>
</feature>
<dbReference type="PANTHER" id="PTHR16840">
    <property type="entry name" value="GROWTH ARREST-SPECIFIC PROTEIN 1"/>
    <property type="match status" value="1"/>
</dbReference>
<evidence type="ECO:0000256" key="4">
    <source>
        <dbReference type="ARBA" id="ARBA00023136"/>
    </source>
</evidence>
<protein>
    <submittedName>
        <fullName evidence="8">(African queen) hypothetical protein</fullName>
    </submittedName>
</protein>
<evidence type="ECO:0000313" key="8">
    <source>
        <dbReference type="EMBL" id="CAG9564064.1"/>
    </source>
</evidence>
<dbReference type="Proteomes" id="UP000789524">
    <property type="component" value="Unassembled WGS sequence"/>
</dbReference>
<name>A0A8J2QIZ3_9NEOP</name>
<accession>A0A8J2QIZ3</accession>
<evidence type="ECO:0000256" key="6">
    <source>
        <dbReference type="SAM" id="SignalP"/>
    </source>
</evidence>
<dbReference type="GO" id="GO:0051726">
    <property type="term" value="P:regulation of cell cycle"/>
    <property type="evidence" value="ECO:0007669"/>
    <property type="project" value="InterPro"/>
</dbReference>
<evidence type="ECO:0000256" key="3">
    <source>
        <dbReference type="ARBA" id="ARBA00022729"/>
    </source>
</evidence>
<sequence length="238" mass="26933">MWWLLVMLSLSLVEGTPCEEARMRCAYRTGCGAALNNYMYLCNEVLSKPTSVCPKACEHALIALTSTEEGKELMNCQCEDEYCGEAKQRMEVCRPQVLRGAANATNSCRLSQLICLADAQCATALDYYNQLCRSVYRGRKCSNKCLNSIEILRKQEKAAALTVCRCDGNEDYDCPRMQNNLARLCFHKHLKNHTKNHESRYEEKLKKHHHQVVASAAETIPLAKILIIICLSLRVAYT</sequence>
<keyword evidence="9" id="KW-1185">Reference proteome</keyword>
<dbReference type="PANTHER" id="PTHR16840:SF3">
    <property type="entry name" value="GROWTH ARREST-SPECIFIC PROTEIN 1"/>
    <property type="match status" value="1"/>
</dbReference>
<feature type="signal peptide" evidence="6">
    <location>
        <begin position="1"/>
        <end position="15"/>
    </location>
</feature>
<organism evidence="8 9">
    <name type="scientific">Danaus chrysippus</name>
    <name type="common">African queen</name>
    <dbReference type="NCBI Taxonomy" id="151541"/>
    <lineage>
        <taxon>Eukaryota</taxon>
        <taxon>Metazoa</taxon>
        <taxon>Ecdysozoa</taxon>
        <taxon>Arthropoda</taxon>
        <taxon>Hexapoda</taxon>
        <taxon>Insecta</taxon>
        <taxon>Pterygota</taxon>
        <taxon>Neoptera</taxon>
        <taxon>Endopterygota</taxon>
        <taxon>Lepidoptera</taxon>
        <taxon>Glossata</taxon>
        <taxon>Ditrysia</taxon>
        <taxon>Papilionoidea</taxon>
        <taxon>Nymphalidae</taxon>
        <taxon>Danainae</taxon>
        <taxon>Danaini</taxon>
        <taxon>Danaina</taxon>
        <taxon>Danaus</taxon>
        <taxon>Anosia</taxon>
    </lineage>
</organism>
<keyword evidence="4" id="KW-0472">Membrane</keyword>
<feature type="domain" description="GDNF/GAS1" evidence="7">
    <location>
        <begin position="108"/>
        <end position="182"/>
    </location>
</feature>
<dbReference type="InterPro" id="IPR039596">
    <property type="entry name" value="GAS1"/>
</dbReference>
<evidence type="ECO:0000256" key="5">
    <source>
        <dbReference type="ARBA" id="ARBA00023180"/>
    </source>
</evidence>
<dbReference type="EMBL" id="CAKASE010000050">
    <property type="protein sequence ID" value="CAG9564064.1"/>
    <property type="molecule type" value="Genomic_DNA"/>
</dbReference>
<dbReference type="InterPro" id="IPR016017">
    <property type="entry name" value="GDNF/GAS1"/>
</dbReference>
<evidence type="ECO:0000313" key="9">
    <source>
        <dbReference type="Proteomes" id="UP000789524"/>
    </source>
</evidence>
<comment type="subcellular location">
    <subcellularLocation>
        <location evidence="1">Cell membrane</location>
    </subcellularLocation>
</comment>